<evidence type="ECO:0000313" key="3">
    <source>
        <dbReference type="EMBL" id="GEW27555.1"/>
    </source>
</evidence>
<dbReference type="GO" id="GO:0003676">
    <property type="term" value="F:nucleic acid binding"/>
    <property type="evidence" value="ECO:0007669"/>
    <property type="project" value="InterPro"/>
</dbReference>
<reference evidence="3" key="1">
    <citation type="journal article" date="2019" name="Sci. Rep.">
        <title>Draft genome of Tanacetum cinerariifolium, the natural source of mosquito coil.</title>
        <authorList>
            <person name="Yamashiro T."/>
            <person name="Shiraishi A."/>
            <person name="Satake H."/>
            <person name="Nakayama K."/>
        </authorList>
    </citation>
    <scope>NUCLEOTIDE SEQUENCE</scope>
</reference>
<keyword evidence="3" id="KW-0808">Transferase</keyword>
<feature type="compositionally biased region" description="Basic and acidic residues" evidence="1">
    <location>
        <begin position="55"/>
        <end position="70"/>
    </location>
</feature>
<dbReference type="PANTHER" id="PTHR33240:SF15">
    <property type="entry name" value="GAG-PRO-LIKE PROTEIN"/>
    <property type="match status" value="1"/>
</dbReference>
<dbReference type="GO" id="GO:0003964">
    <property type="term" value="F:RNA-directed DNA polymerase activity"/>
    <property type="evidence" value="ECO:0007669"/>
    <property type="project" value="UniProtKB-KW"/>
</dbReference>
<sequence>MLILTRKLRPGHWPRDSLIYFLLNPPAHLILTSKLALPSKFKILPLRIKSDALKKVKKVGKSEHNREKARRERSKSRKRSGHQEMSSDSEYKEGLDDACEDLNSPYKRPKPALFTQRITRFKYHKMAKLPQNIRVYEGNKDPEDHLGGAARHLFDDLDPKSVDSFKELSQKFLEEFSQQKRYAKDPTKIHDIKRRQNDGLQAFMDQFKYKSSHIKGVSPVLRIFAFMRSRGHPELAKKLNDKIPKTMDEMFERLRKRIDEVVASGKLAHLVKDIHRNNQQNGNLGRNGVKVINMIRQEGNRKRSFEERRPDMMNELTFPAIPRSQLTDEPIILEGMIEANQVPRILIDGESLSKIMYEHYFRNLGVNIWSRLKTCRIPMIGFSWETYHPLGVIDLRVTLGRDGRSKTMLMEFAIIKCCSSYNIIIRRTRIRRLRAVGSTIHSMIKFPTNQGVITIETSSEALQDANTWKRTKSNSGIWPTSYLMSHEKTWGQENAKEPFTIIHEHPDQYVTTGTTLTTNRKQLLADVLRENREVQIDYSSLNKVCAKDTYPLPEEGEELASLMGYPYKYFLRLLKEYSQIRMAEDDKEKTSFHTEEGKKGTSTNLHSKIPENSLRKHKVKVVTDGSMEETLKLVKREGRLGKWAIEIRKETIEEGSGVGIILNSPKEKMYSHAIRLKFKASNRVMDCEALLAGLATSANQGIKDLYVFIDLLTLVTQAEGNHTLETEQERRSVDRAGNYKARIPQTGSIGRYQNKTISIRDKQQQERQSDKQGTKDKSSLDASAKLTRAKLNKRSGYADLSKDKLGLESPPEFRRSWCVEGHVRSRVISSVLAQRYLRTIRKEQVRRRFPTQMIENPLALSWRQTSRLDSDVRESLVLGFPSISLVIVSGQSGTLVEQGSACNRGCGGRLAFASVLQMDLFAFICHSDPTKVRIWERETVEREVKLLTLTKDRTVLLNPLASAAFGDSGDNIDKFFDEGKKQKMKVVGDASGSTFPPKKLREDYHAATSNIEGKCLAVIRGLVSDGSSVLSGVTKPPTVVPVTPTSDDGPTNFLPKVRVKSKNLEIFGDSTSAGEENVNVVARQVCLGAKVRVRAEHTLEQKDRLKDKCSEQTALLSERDAEIFHLKSLLSLKEYEAVEAIRLRDQLSIVEAAYAAKGNELRNLKERKFLSCDELSSKVTSFKAQRDMLADQRSSLESAFELFKGYMEAMQDEQATVLGNKAIGCAVNKGIQDGLKARVDHGKARRDLSMIEAYDPSAEARYIDVINVLGTVDFSLLSEGKIEEKSLSLTNVMVPFTEPLSLNSLIGEASTSAIPATTKPITILSMTFSSFDVVPPLSISNDQALDTEPNDEDPPVVTFEKEELETFSKVVGSTTVMRPNTPQPWSEERLFVKDSICHSISTCLVAYGSCLLLFFWENFFRERVYFLLSPLGTCSIENSLKVLMGTCFPSLSIIRTALIASFVAARLESLRLASFPFNLCMSFKHFGDGRLRTASTLSEHTFNPSAFTLYPRNVPSLISKETFERIPTQGLYLQSISVIFVGFLANTSRLRLSRPHRSFRPSSVKVKPMAIVFPNILGGLLPESFLLWLDKTSWILLSPGLPMIPLYGDGDLTIMKFIHAEVKCFSLPIFTSNDICHSSHIIYPLNPTSGVVVRTIWLLTSGQNLLKQCSYRISKDGPPSTYMRGTKCPTISTLIIIGPSVPSSSPTGGNEITVSKEKVWVILCLATLCHGCTIRIASGLSLPELSCFEHFLDLPLQVHALIDAKISFGVFVRRVHMSCFRLDLCWFWKPPFLKSCFCPASGCFHDGNDFFRSLLEAATSPMRNKEANDKIREGTLNLDDGTSAMTVVFGKEKGGYARGVTPMAINNINSSAYEVDETQSSVVVCDKDVRIQKKSNGLVTSEKVMETMEPFKTVRPKKMPKSRRNGSPNS</sequence>
<gene>
    <name evidence="3" type="ORF">Tci_199531</name>
</gene>
<dbReference type="InterPro" id="IPR005162">
    <property type="entry name" value="Retrotrans_gag_dom"/>
</dbReference>
<evidence type="ECO:0000259" key="2">
    <source>
        <dbReference type="Pfam" id="PF03732"/>
    </source>
</evidence>
<feature type="domain" description="Retrotransposon gag" evidence="2">
    <location>
        <begin position="145"/>
        <end position="215"/>
    </location>
</feature>
<feature type="region of interest" description="Disordered" evidence="1">
    <location>
        <begin position="587"/>
        <end position="607"/>
    </location>
</feature>
<protein>
    <submittedName>
        <fullName evidence="3">Reverse transcriptase domain-containing protein</fullName>
    </submittedName>
</protein>
<dbReference type="EMBL" id="BKCJ010051800">
    <property type="protein sequence ID" value="GEW27555.1"/>
    <property type="molecule type" value="Genomic_DNA"/>
</dbReference>
<keyword evidence="3" id="KW-0695">RNA-directed DNA polymerase</keyword>
<dbReference type="Gene3D" id="3.30.420.10">
    <property type="entry name" value="Ribonuclease H-like superfamily/Ribonuclease H"/>
    <property type="match status" value="1"/>
</dbReference>
<dbReference type="InterPro" id="IPR043502">
    <property type="entry name" value="DNA/RNA_pol_sf"/>
</dbReference>
<feature type="compositionally biased region" description="Basic residues" evidence="1">
    <location>
        <begin position="1914"/>
        <end position="1924"/>
    </location>
</feature>
<name>A0A699GSP8_TANCI</name>
<keyword evidence="3" id="KW-0548">Nucleotidyltransferase</keyword>
<feature type="region of interest" description="Disordered" evidence="1">
    <location>
        <begin position="752"/>
        <end position="785"/>
    </location>
</feature>
<feature type="compositionally biased region" description="Basic residues" evidence="1">
    <location>
        <begin position="71"/>
        <end position="80"/>
    </location>
</feature>
<feature type="compositionally biased region" description="Basic and acidic residues" evidence="1">
    <location>
        <begin position="758"/>
        <end position="779"/>
    </location>
</feature>
<organism evidence="3">
    <name type="scientific">Tanacetum cinerariifolium</name>
    <name type="common">Dalmatian daisy</name>
    <name type="synonym">Chrysanthemum cinerariifolium</name>
    <dbReference type="NCBI Taxonomy" id="118510"/>
    <lineage>
        <taxon>Eukaryota</taxon>
        <taxon>Viridiplantae</taxon>
        <taxon>Streptophyta</taxon>
        <taxon>Embryophyta</taxon>
        <taxon>Tracheophyta</taxon>
        <taxon>Spermatophyta</taxon>
        <taxon>Magnoliopsida</taxon>
        <taxon>eudicotyledons</taxon>
        <taxon>Gunneridae</taxon>
        <taxon>Pentapetalae</taxon>
        <taxon>asterids</taxon>
        <taxon>campanulids</taxon>
        <taxon>Asterales</taxon>
        <taxon>Asteraceae</taxon>
        <taxon>Asteroideae</taxon>
        <taxon>Anthemideae</taxon>
        <taxon>Anthemidinae</taxon>
        <taxon>Tanacetum</taxon>
    </lineage>
</organism>
<dbReference type="InterPro" id="IPR036397">
    <property type="entry name" value="RNaseH_sf"/>
</dbReference>
<proteinExistence type="predicted"/>
<dbReference type="Gene3D" id="3.10.10.10">
    <property type="entry name" value="HIV Type 1 Reverse Transcriptase, subunit A, domain 1"/>
    <property type="match status" value="1"/>
</dbReference>
<evidence type="ECO:0000256" key="1">
    <source>
        <dbReference type="SAM" id="MobiDB-lite"/>
    </source>
</evidence>
<feature type="region of interest" description="Disordered" evidence="1">
    <location>
        <begin position="1909"/>
        <end position="1930"/>
    </location>
</feature>
<dbReference type="Pfam" id="PF03732">
    <property type="entry name" value="Retrotrans_gag"/>
    <property type="match status" value="1"/>
</dbReference>
<feature type="region of interest" description="Disordered" evidence="1">
    <location>
        <begin position="55"/>
        <end position="93"/>
    </location>
</feature>
<feature type="compositionally biased region" description="Basic and acidic residues" evidence="1">
    <location>
        <begin position="587"/>
        <end position="599"/>
    </location>
</feature>
<dbReference type="InterPro" id="IPR043128">
    <property type="entry name" value="Rev_trsase/Diguanyl_cyclase"/>
</dbReference>
<dbReference type="Gene3D" id="3.30.70.270">
    <property type="match status" value="1"/>
</dbReference>
<accession>A0A699GSP8</accession>
<comment type="caution">
    <text evidence="3">The sequence shown here is derived from an EMBL/GenBank/DDBJ whole genome shotgun (WGS) entry which is preliminary data.</text>
</comment>
<dbReference type="PANTHER" id="PTHR33240">
    <property type="entry name" value="OS08G0508500 PROTEIN"/>
    <property type="match status" value="1"/>
</dbReference>
<dbReference type="SUPFAM" id="SSF56672">
    <property type="entry name" value="DNA/RNA polymerases"/>
    <property type="match status" value="1"/>
</dbReference>